<evidence type="ECO:0000256" key="8">
    <source>
        <dbReference type="ARBA" id="ARBA00023180"/>
    </source>
</evidence>
<dbReference type="InterPro" id="IPR036047">
    <property type="entry name" value="F-box-like_dom_sf"/>
</dbReference>
<keyword evidence="2" id="KW-0433">Leucine-rich repeat</keyword>
<keyword evidence="11" id="KW-1185">Reference proteome</keyword>
<dbReference type="Pfam" id="PF00560">
    <property type="entry name" value="LRR_1"/>
    <property type="match status" value="1"/>
</dbReference>
<comment type="caution">
    <text evidence="10">The sequence shown here is derived from an EMBL/GenBank/DDBJ whole genome shotgun (WGS) entry which is preliminary data.</text>
</comment>
<dbReference type="Pfam" id="PF12937">
    <property type="entry name" value="F-box-like"/>
    <property type="match status" value="1"/>
</dbReference>
<dbReference type="STRING" id="246404.A0A507EIP3"/>
<evidence type="ECO:0000259" key="9">
    <source>
        <dbReference type="PROSITE" id="PS50181"/>
    </source>
</evidence>
<protein>
    <recommendedName>
        <fullName evidence="9">F-box domain-containing protein</fullName>
    </recommendedName>
</protein>
<keyword evidence="7" id="KW-0472">Membrane</keyword>
<feature type="domain" description="F-box" evidence="9">
    <location>
        <begin position="1"/>
        <end position="49"/>
    </location>
</feature>
<dbReference type="SUPFAM" id="SSF52058">
    <property type="entry name" value="L domain-like"/>
    <property type="match status" value="1"/>
</dbReference>
<keyword evidence="6" id="KW-1133">Transmembrane helix</keyword>
<evidence type="ECO:0000256" key="4">
    <source>
        <dbReference type="ARBA" id="ARBA00022729"/>
    </source>
</evidence>
<proteinExistence type="predicted"/>
<evidence type="ECO:0000313" key="11">
    <source>
        <dbReference type="Proteomes" id="UP000320333"/>
    </source>
</evidence>
<evidence type="ECO:0000256" key="2">
    <source>
        <dbReference type="ARBA" id="ARBA00022614"/>
    </source>
</evidence>
<keyword evidence="4" id="KW-0732">Signal</keyword>
<dbReference type="SUPFAM" id="SSF81383">
    <property type="entry name" value="F-box domain"/>
    <property type="match status" value="1"/>
</dbReference>
<keyword evidence="3" id="KW-0812">Transmembrane</keyword>
<dbReference type="InterPro" id="IPR001810">
    <property type="entry name" value="F-box_dom"/>
</dbReference>
<evidence type="ECO:0000313" key="10">
    <source>
        <dbReference type="EMBL" id="TPX63255.1"/>
    </source>
</evidence>
<dbReference type="AlphaFoldDB" id="A0A507EIP3"/>
<dbReference type="Proteomes" id="UP000320333">
    <property type="component" value="Unassembled WGS sequence"/>
</dbReference>
<dbReference type="FunFam" id="3.80.10.10:FF:000041">
    <property type="entry name" value="LRR receptor-like serine/threonine-protein kinase ERECTA"/>
    <property type="match status" value="1"/>
</dbReference>
<dbReference type="EMBL" id="QEAP01000621">
    <property type="protein sequence ID" value="TPX63255.1"/>
    <property type="molecule type" value="Genomic_DNA"/>
</dbReference>
<organism evidence="10 11">
    <name type="scientific">Chytriomyces confervae</name>
    <dbReference type="NCBI Taxonomy" id="246404"/>
    <lineage>
        <taxon>Eukaryota</taxon>
        <taxon>Fungi</taxon>
        <taxon>Fungi incertae sedis</taxon>
        <taxon>Chytridiomycota</taxon>
        <taxon>Chytridiomycota incertae sedis</taxon>
        <taxon>Chytridiomycetes</taxon>
        <taxon>Chytridiales</taxon>
        <taxon>Chytriomycetaceae</taxon>
        <taxon>Chytriomyces</taxon>
    </lineage>
</organism>
<name>A0A507EIP3_9FUNG</name>
<dbReference type="OrthoDB" id="2152005at2759"/>
<dbReference type="PROSITE" id="PS50181">
    <property type="entry name" value="FBOX"/>
    <property type="match status" value="1"/>
</dbReference>
<evidence type="ECO:0000256" key="7">
    <source>
        <dbReference type="ARBA" id="ARBA00023136"/>
    </source>
</evidence>
<dbReference type="Gene3D" id="3.80.10.10">
    <property type="entry name" value="Ribonuclease Inhibitor"/>
    <property type="match status" value="1"/>
</dbReference>
<sequence>MDNLPFEVLVHIFLQLDPFKIAKYRRVCRSFDNEVEVLCFDMPASFREGFLTNIQEHVLDSCLAGVFSSYNVTTRRAISCLAPFRARALGNIAKLTIVDLIGNHLTGRIPSELGNLVTLKKLSLTHMRLYCAILDTFGNLINLEELDLSEAKLTDSIPASLGNLINLAKLSLQHNELSGTVPDMFGGMTKLQSLALDYNHLEGPIPQSISLCTQLTTTVGVPESRLAPPGLLHVSNDPFQQFDSKTAQSVLVVETTPNVPDDFSVWVRVFGGTRLAFQALLLYAKATTFSTTLNTPALSSFGFSSGSKDSLNIFNVVKSLSTSSIAFRVWSDAADLSLFRPQSQGCSGDYVLLLDFDS</sequence>
<gene>
    <name evidence="10" type="ORF">CcCBS67573_g08730</name>
</gene>
<accession>A0A507EIP3</accession>
<dbReference type="InterPro" id="IPR046956">
    <property type="entry name" value="RLP23-like"/>
</dbReference>
<dbReference type="GO" id="GO:0016020">
    <property type="term" value="C:membrane"/>
    <property type="evidence" value="ECO:0007669"/>
    <property type="project" value="UniProtKB-SubCell"/>
</dbReference>
<keyword evidence="8" id="KW-0325">Glycoprotein</keyword>
<evidence type="ECO:0000256" key="1">
    <source>
        <dbReference type="ARBA" id="ARBA00004370"/>
    </source>
</evidence>
<dbReference type="PANTHER" id="PTHR48063">
    <property type="entry name" value="LRR RECEPTOR-LIKE KINASE"/>
    <property type="match status" value="1"/>
</dbReference>
<keyword evidence="5" id="KW-0677">Repeat</keyword>
<evidence type="ECO:0000256" key="3">
    <source>
        <dbReference type="ARBA" id="ARBA00022692"/>
    </source>
</evidence>
<dbReference type="Pfam" id="PF13855">
    <property type="entry name" value="LRR_8"/>
    <property type="match status" value="1"/>
</dbReference>
<dbReference type="InterPro" id="IPR032675">
    <property type="entry name" value="LRR_dom_sf"/>
</dbReference>
<comment type="subcellular location">
    <subcellularLocation>
        <location evidence="1">Membrane</location>
    </subcellularLocation>
</comment>
<dbReference type="InterPro" id="IPR001611">
    <property type="entry name" value="Leu-rich_rpt"/>
</dbReference>
<evidence type="ECO:0000256" key="5">
    <source>
        <dbReference type="ARBA" id="ARBA00022737"/>
    </source>
</evidence>
<evidence type="ECO:0000256" key="6">
    <source>
        <dbReference type="ARBA" id="ARBA00022989"/>
    </source>
</evidence>
<reference evidence="10 11" key="1">
    <citation type="journal article" date="2019" name="Sci. Rep.">
        <title>Comparative genomics of chytrid fungi reveal insights into the obligate biotrophic and pathogenic lifestyle of Synchytrium endobioticum.</title>
        <authorList>
            <person name="van de Vossenberg B.T.L.H."/>
            <person name="Warris S."/>
            <person name="Nguyen H.D.T."/>
            <person name="van Gent-Pelzer M.P.E."/>
            <person name="Joly D.L."/>
            <person name="van de Geest H.C."/>
            <person name="Bonants P.J.M."/>
            <person name="Smith D.S."/>
            <person name="Levesque C.A."/>
            <person name="van der Lee T.A.J."/>
        </authorList>
    </citation>
    <scope>NUCLEOTIDE SEQUENCE [LARGE SCALE GENOMIC DNA]</scope>
    <source>
        <strain evidence="10 11">CBS 675.73</strain>
    </source>
</reference>